<dbReference type="GO" id="GO:0006744">
    <property type="term" value="P:ubiquinone biosynthetic process"/>
    <property type="evidence" value="ECO:0007669"/>
    <property type="project" value="InterPro"/>
</dbReference>
<comment type="similarity">
    <text evidence="3">Belongs to the UbiH/COQ6 family.</text>
</comment>
<evidence type="ECO:0000259" key="8">
    <source>
        <dbReference type="Pfam" id="PF01494"/>
    </source>
</evidence>
<dbReference type="InterPro" id="IPR018168">
    <property type="entry name" value="Ubi_Hdrlase_CS"/>
</dbReference>
<evidence type="ECO:0000256" key="5">
    <source>
        <dbReference type="ARBA" id="ARBA00022827"/>
    </source>
</evidence>
<dbReference type="InterPro" id="IPR002938">
    <property type="entry name" value="FAD-bd"/>
</dbReference>
<feature type="domain" description="FAD-binding" evidence="8">
    <location>
        <begin position="16"/>
        <end position="348"/>
    </location>
</feature>
<evidence type="ECO:0000313" key="9">
    <source>
        <dbReference type="EMBL" id="GGB23363.1"/>
    </source>
</evidence>
<dbReference type="GO" id="GO:0110142">
    <property type="term" value="C:ubiquinone biosynthesis complex"/>
    <property type="evidence" value="ECO:0007669"/>
    <property type="project" value="UniProtKB-ARBA"/>
</dbReference>
<dbReference type="EMBL" id="BMIH01000001">
    <property type="protein sequence ID" value="GGB23363.1"/>
    <property type="molecule type" value="Genomic_DNA"/>
</dbReference>
<evidence type="ECO:0000313" key="10">
    <source>
        <dbReference type="Proteomes" id="UP000623067"/>
    </source>
</evidence>
<evidence type="ECO:0000256" key="3">
    <source>
        <dbReference type="ARBA" id="ARBA00005349"/>
    </source>
</evidence>
<dbReference type="PRINTS" id="PR00420">
    <property type="entry name" value="RNGMNOXGNASE"/>
</dbReference>
<dbReference type="FunFam" id="3.50.50.60:FF:000021">
    <property type="entry name" value="Ubiquinone biosynthesis monooxygenase COQ6"/>
    <property type="match status" value="1"/>
</dbReference>
<keyword evidence="6" id="KW-0560">Oxidoreductase</keyword>
<dbReference type="PANTHER" id="PTHR43876:SF7">
    <property type="entry name" value="UBIQUINONE BIOSYNTHESIS MONOOXYGENASE COQ6, MITOCHONDRIAL"/>
    <property type="match status" value="1"/>
</dbReference>
<accession>A0A916T1A1</accession>
<keyword evidence="7" id="KW-0503">Monooxygenase</keyword>
<gene>
    <name evidence="9" type="ORF">GCM10011380_11360</name>
</gene>
<dbReference type="NCBIfam" id="TIGR01988">
    <property type="entry name" value="Ubi-OHases"/>
    <property type="match status" value="1"/>
</dbReference>
<reference evidence="9" key="1">
    <citation type="journal article" date="2014" name="Int. J. Syst. Evol. Microbiol.">
        <title>Complete genome sequence of Corynebacterium casei LMG S-19264T (=DSM 44701T), isolated from a smear-ripened cheese.</title>
        <authorList>
            <consortium name="US DOE Joint Genome Institute (JGI-PGF)"/>
            <person name="Walter F."/>
            <person name="Albersmeier A."/>
            <person name="Kalinowski J."/>
            <person name="Ruckert C."/>
        </authorList>
    </citation>
    <scope>NUCLEOTIDE SEQUENCE</scope>
    <source>
        <strain evidence="9">CGMCC 1.15330</strain>
    </source>
</reference>
<protein>
    <submittedName>
        <fullName evidence="9">2-octaprenyl-3-methyl-6-methoxy-1,4-benzoquinol hydroxylase</fullName>
    </submittedName>
</protein>
<dbReference type="InterPro" id="IPR051205">
    <property type="entry name" value="UbiH/COQ6_monooxygenase"/>
</dbReference>
<name>A0A916T1A1_9SPHN</name>
<dbReference type="PANTHER" id="PTHR43876">
    <property type="entry name" value="UBIQUINONE BIOSYNTHESIS MONOOXYGENASE COQ6, MITOCHONDRIAL"/>
    <property type="match status" value="1"/>
</dbReference>
<evidence type="ECO:0000256" key="7">
    <source>
        <dbReference type="ARBA" id="ARBA00023033"/>
    </source>
</evidence>
<dbReference type="GO" id="GO:0071949">
    <property type="term" value="F:FAD binding"/>
    <property type="evidence" value="ECO:0007669"/>
    <property type="project" value="InterPro"/>
</dbReference>
<keyword evidence="4" id="KW-0285">Flavoprotein</keyword>
<dbReference type="RefSeq" id="WP_188657684.1">
    <property type="nucleotide sequence ID" value="NZ_BMIH01000001.1"/>
</dbReference>
<dbReference type="Pfam" id="PF01494">
    <property type="entry name" value="FAD_binding_3"/>
    <property type="match status" value="1"/>
</dbReference>
<dbReference type="GO" id="GO:0004497">
    <property type="term" value="F:monooxygenase activity"/>
    <property type="evidence" value="ECO:0007669"/>
    <property type="project" value="UniProtKB-KW"/>
</dbReference>
<evidence type="ECO:0000256" key="4">
    <source>
        <dbReference type="ARBA" id="ARBA00022630"/>
    </source>
</evidence>
<sequence>MTADAPRSPASATASADVVILGGGLVGTTLALALDAHGLSAVVVDPADPAVTLAPGFDGRASAIASASGRMLEAIGLGARIVDQGCPIERIRVSDGLKPGALDFVPDAEDGSLGVMHENRALRRALFAAATEAAGIDLRMQTRATAVIRNAAGVTASLSDGTTVRAPLLIAAEGRNSPTREAAGIRVARWSYDHEAIVGAFHHERPHDNVAYEIFYPAGPFALLPLPDDEIGHRSAIVWSVKAEHGPGLVKLSDRAFLAEAEKRMGGFLGALSAASPRASYPLGFHHAARITGERLALVGDAAHGIHPIAGQGLNLGLRDVATLAEVLVEGRRLGLDLGDAQLLARYERWRGVDTTLVAGTTDVLTRLFGIPGRTASAVRRFGISAVDAIGPLKERFMAEARGESGTLPRLLQGLAI</sequence>
<dbReference type="AlphaFoldDB" id="A0A916T1A1"/>
<reference evidence="9" key="2">
    <citation type="submission" date="2020-09" db="EMBL/GenBank/DDBJ databases">
        <authorList>
            <person name="Sun Q."/>
            <person name="Zhou Y."/>
        </authorList>
    </citation>
    <scope>NUCLEOTIDE SEQUENCE</scope>
    <source>
        <strain evidence="9">CGMCC 1.15330</strain>
    </source>
</reference>
<dbReference type="PROSITE" id="PS01304">
    <property type="entry name" value="UBIH"/>
    <property type="match status" value="1"/>
</dbReference>
<dbReference type="InterPro" id="IPR036188">
    <property type="entry name" value="FAD/NAD-bd_sf"/>
</dbReference>
<comment type="cofactor">
    <cofactor evidence="1">
        <name>FAD</name>
        <dbReference type="ChEBI" id="CHEBI:57692"/>
    </cofactor>
</comment>
<keyword evidence="5" id="KW-0274">FAD</keyword>
<evidence type="ECO:0000256" key="2">
    <source>
        <dbReference type="ARBA" id="ARBA00004749"/>
    </source>
</evidence>
<dbReference type="GO" id="GO:0016705">
    <property type="term" value="F:oxidoreductase activity, acting on paired donors, with incorporation or reduction of molecular oxygen"/>
    <property type="evidence" value="ECO:0007669"/>
    <property type="project" value="InterPro"/>
</dbReference>
<evidence type="ECO:0000256" key="1">
    <source>
        <dbReference type="ARBA" id="ARBA00001974"/>
    </source>
</evidence>
<proteinExistence type="inferred from homology"/>
<comment type="pathway">
    <text evidence="2">Cofactor biosynthesis; ubiquinone biosynthesis.</text>
</comment>
<organism evidence="9 10">
    <name type="scientific">Sphingomonas metalli</name>
    <dbReference type="NCBI Taxonomy" id="1779358"/>
    <lineage>
        <taxon>Bacteria</taxon>
        <taxon>Pseudomonadati</taxon>
        <taxon>Pseudomonadota</taxon>
        <taxon>Alphaproteobacteria</taxon>
        <taxon>Sphingomonadales</taxon>
        <taxon>Sphingomonadaceae</taxon>
        <taxon>Sphingomonas</taxon>
    </lineage>
</organism>
<dbReference type="Gene3D" id="3.50.50.60">
    <property type="entry name" value="FAD/NAD(P)-binding domain"/>
    <property type="match status" value="2"/>
</dbReference>
<dbReference type="Proteomes" id="UP000623067">
    <property type="component" value="Unassembled WGS sequence"/>
</dbReference>
<dbReference type="SUPFAM" id="SSF51905">
    <property type="entry name" value="FAD/NAD(P)-binding domain"/>
    <property type="match status" value="1"/>
</dbReference>
<keyword evidence="10" id="KW-1185">Reference proteome</keyword>
<evidence type="ECO:0000256" key="6">
    <source>
        <dbReference type="ARBA" id="ARBA00023002"/>
    </source>
</evidence>
<dbReference type="InterPro" id="IPR010971">
    <property type="entry name" value="UbiH/COQ6"/>
</dbReference>
<comment type="caution">
    <text evidence="9">The sequence shown here is derived from an EMBL/GenBank/DDBJ whole genome shotgun (WGS) entry which is preliminary data.</text>
</comment>